<evidence type="ECO:0000313" key="1">
    <source>
        <dbReference type="EMBL" id="GAI99694.1"/>
    </source>
</evidence>
<dbReference type="EMBL" id="BARW01023784">
    <property type="protein sequence ID" value="GAI99694.1"/>
    <property type="molecule type" value="Genomic_DNA"/>
</dbReference>
<protein>
    <submittedName>
        <fullName evidence="1">Uncharacterized protein</fullName>
    </submittedName>
</protein>
<comment type="caution">
    <text evidence="1">The sequence shown here is derived from an EMBL/GenBank/DDBJ whole genome shotgun (WGS) entry which is preliminary data.</text>
</comment>
<gene>
    <name evidence="1" type="ORF">S12H4_39366</name>
</gene>
<dbReference type="AlphaFoldDB" id="X1V507"/>
<proteinExistence type="predicted"/>
<accession>X1V507</accession>
<reference evidence="1" key="1">
    <citation type="journal article" date="2014" name="Front. Microbiol.">
        <title>High frequency of phylogenetically diverse reductive dehalogenase-homologous genes in deep subseafloor sedimentary metagenomes.</title>
        <authorList>
            <person name="Kawai M."/>
            <person name="Futagami T."/>
            <person name="Toyoda A."/>
            <person name="Takaki Y."/>
            <person name="Nishi S."/>
            <person name="Hori S."/>
            <person name="Arai W."/>
            <person name="Tsubouchi T."/>
            <person name="Morono Y."/>
            <person name="Uchiyama I."/>
            <person name="Ito T."/>
            <person name="Fujiyama A."/>
            <person name="Inagaki F."/>
            <person name="Takami H."/>
        </authorList>
    </citation>
    <scope>NUCLEOTIDE SEQUENCE</scope>
    <source>
        <strain evidence="1">Expedition CK06-06</strain>
    </source>
</reference>
<sequence>MRYMVKHEDKDWHLMDLEEFRNRIRHEEGNLREDLHKIYAYTDAQVFSKMRKLHEELDRKGRENGMTPEEEYINDSVKTIMDGEIDEPVESCQKIINLAEDEDAQQKLENKAEAIAKKLAKECGIYEKRVKTNFVCQEVMKYKQRVNVGDGEGEEANREAVRIMYKKNSLEKIISAAQSNATILKDLADTALVIFNVYYVRSKSESDEEINANREVIKVAFSKFVTEEFKS</sequence>
<name>X1V507_9ZZZZ</name>
<organism evidence="1">
    <name type="scientific">marine sediment metagenome</name>
    <dbReference type="NCBI Taxonomy" id="412755"/>
    <lineage>
        <taxon>unclassified sequences</taxon>
        <taxon>metagenomes</taxon>
        <taxon>ecological metagenomes</taxon>
    </lineage>
</organism>